<reference evidence="2" key="1">
    <citation type="submission" date="2017-07" db="EMBL/GenBank/DDBJ databases">
        <title>Taro Niue Genome Assembly and Annotation.</title>
        <authorList>
            <person name="Atibalentja N."/>
            <person name="Keating K."/>
            <person name="Fields C.J."/>
        </authorList>
    </citation>
    <scope>NUCLEOTIDE SEQUENCE</scope>
    <source>
        <strain evidence="2">Niue_2</strain>
        <tissue evidence="2">Leaf</tissue>
    </source>
</reference>
<protein>
    <submittedName>
        <fullName evidence="2">Uncharacterized protein</fullName>
    </submittedName>
</protein>
<evidence type="ECO:0000313" key="2">
    <source>
        <dbReference type="EMBL" id="MQL77270.1"/>
    </source>
</evidence>
<dbReference type="AlphaFoldDB" id="A0A843U5J3"/>
<keyword evidence="3" id="KW-1185">Reference proteome</keyword>
<name>A0A843U5J3_COLES</name>
<comment type="caution">
    <text evidence="2">The sequence shown here is derived from an EMBL/GenBank/DDBJ whole genome shotgun (WGS) entry which is preliminary data.</text>
</comment>
<evidence type="ECO:0000313" key="3">
    <source>
        <dbReference type="Proteomes" id="UP000652761"/>
    </source>
</evidence>
<feature type="region of interest" description="Disordered" evidence="1">
    <location>
        <begin position="46"/>
        <end position="66"/>
    </location>
</feature>
<gene>
    <name evidence="2" type="ORF">Taro_009676</name>
</gene>
<dbReference type="Proteomes" id="UP000652761">
    <property type="component" value="Unassembled WGS sequence"/>
</dbReference>
<accession>A0A843U5J3</accession>
<feature type="compositionally biased region" description="Basic and acidic residues" evidence="1">
    <location>
        <begin position="53"/>
        <end position="66"/>
    </location>
</feature>
<evidence type="ECO:0000256" key="1">
    <source>
        <dbReference type="SAM" id="MobiDB-lite"/>
    </source>
</evidence>
<sequence>MVAVFARAAVGFVLDLCVRVGVSRRLREPACGVAFTGAGLLPVNLVEGESDDDHTHEDGTGDDAQK</sequence>
<organism evidence="2 3">
    <name type="scientific">Colocasia esculenta</name>
    <name type="common">Wild taro</name>
    <name type="synonym">Arum esculentum</name>
    <dbReference type="NCBI Taxonomy" id="4460"/>
    <lineage>
        <taxon>Eukaryota</taxon>
        <taxon>Viridiplantae</taxon>
        <taxon>Streptophyta</taxon>
        <taxon>Embryophyta</taxon>
        <taxon>Tracheophyta</taxon>
        <taxon>Spermatophyta</taxon>
        <taxon>Magnoliopsida</taxon>
        <taxon>Liliopsida</taxon>
        <taxon>Araceae</taxon>
        <taxon>Aroideae</taxon>
        <taxon>Colocasieae</taxon>
        <taxon>Colocasia</taxon>
    </lineage>
</organism>
<proteinExistence type="predicted"/>
<dbReference type="EMBL" id="NMUH01000341">
    <property type="protein sequence ID" value="MQL77270.1"/>
    <property type="molecule type" value="Genomic_DNA"/>
</dbReference>